<feature type="region of interest" description="Disordered" evidence="1">
    <location>
        <begin position="359"/>
        <end position="390"/>
    </location>
</feature>
<dbReference type="Proteomes" id="UP001556367">
    <property type="component" value="Unassembled WGS sequence"/>
</dbReference>
<feature type="compositionally biased region" description="Basic and acidic residues" evidence="1">
    <location>
        <begin position="322"/>
        <end position="331"/>
    </location>
</feature>
<protein>
    <recommendedName>
        <fullName evidence="2">Cyclin N-terminal domain-containing protein</fullName>
    </recommendedName>
</protein>
<dbReference type="Pfam" id="PF00134">
    <property type="entry name" value="Cyclin_N"/>
    <property type="match status" value="1"/>
</dbReference>
<feature type="region of interest" description="Disordered" evidence="1">
    <location>
        <begin position="234"/>
        <end position="281"/>
    </location>
</feature>
<sequence length="454" mass="49030">MPVDRRHPASLCLVSSHNPHLVQLMNKRVSHSMVDYVAQKAAKVIRIDGDPAEMPSPPQTPDELTQDPLPAPMVSLEQFIAHLVKHSNVQVSTLLTTLIFLERLRLKLPPIAKGLPCTRHRVFLATLIVTAKYLNDSSPKNKHWAMYASLFDLSEINLMEKQLLFLLDYDLRFSEEEACGHFAPFLGTEAIDAKARASAVDKVTKASKVRAQAQQMPPTPPEEILPSLAERSTCTTGLRPPALSHSRSSASTSSCSSGPGSLIEDCGSSSSSSGWMSSEDELSDVEAMECEPQIAHDQPECAGKPFIIARPAPAYAYAKHGISSDRMRKPSDTGSVSTVTGPASPSAFLAKVRRVSGTKRSVSVSHGLPGADRKASLSTSATMPSIPRTGASGGFLSRMWGAAKGHQERESKPKTPFADIDAEVCSQGQGQNRFRRLVKSRSRMLGAGGQVLEV</sequence>
<feature type="region of interest" description="Disordered" evidence="1">
    <location>
        <begin position="321"/>
        <end position="341"/>
    </location>
</feature>
<organism evidence="3 4">
    <name type="scientific">Hohenbuehelia grisea</name>
    <dbReference type="NCBI Taxonomy" id="104357"/>
    <lineage>
        <taxon>Eukaryota</taxon>
        <taxon>Fungi</taxon>
        <taxon>Dikarya</taxon>
        <taxon>Basidiomycota</taxon>
        <taxon>Agaricomycotina</taxon>
        <taxon>Agaricomycetes</taxon>
        <taxon>Agaricomycetidae</taxon>
        <taxon>Agaricales</taxon>
        <taxon>Pleurotineae</taxon>
        <taxon>Pleurotaceae</taxon>
        <taxon>Hohenbuehelia</taxon>
    </lineage>
</organism>
<evidence type="ECO:0000313" key="3">
    <source>
        <dbReference type="EMBL" id="KAL0949064.1"/>
    </source>
</evidence>
<comment type="caution">
    <text evidence="3">The sequence shown here is derived from an EMBL/GenBank/DDBJ whole genome shotgun (WGS) entry which is preliminary data.</text>
</comment>
<gene>
    <name evidence="3" type="ORF">HGRIS_009162</name>
</gene>
<dbReference type="SUPFAM" id="SSF47954">
    <property type="entry name" value="Cyclin-like"/>
    <property type="match status" value="1"/>
</dbReference>
<keyword evidence="4" id="KW-1185">Reference proteome</keyword>
<reference evidence="4" key="1">
    <citation type="submission" date="2024-06" db="EMBL/GenBank/DDBJ databases">
        <title>Multi-omics analyses provide insights into the biosynthesis of the anticancer antibiotic pleurotin in Hohenbuehelia grisea.</title>
        <authorList>
            <person name="Weaver J.A."/>
            <person name="Alberti F."/>
        </authorList>
    </citation>
    <scope>NUCLEOTIDE SEQUENCE [LARGE SCALE GENOMIC DNA]</scope>
    <source>
        <strain evidence="4">T-177</strain>
    </source>
</reference>
<dbReference type="InterPro" id="IPR013922">
    <property type="entry name" value="Cyclin_PHO80-like"/>
</dbReference>
<dbReference type="PANTHER" id="PTHR15615:SF10">
    <property type="entry name" value="PHO85 CYCLIN-2-RELATED"/>
    <property type="match status" value="1"/>
</dbReference>
<evidence type="ECO:0000256" key="1">
    <source>
        <dbReference type="SAM" id="MobiDB-lite"/>
    </source>
</evidence>
<dbReference type="CDD" id="cd20557">
    <property type="entry name" value="CYCLIN_ScPCL1-like"/>
    <property type="match status" value="1"/>
</dbReference>
<name>A0ABR3J0E9_9AGAR</name>
<dbReference type="Gene3D" id="1.10.472.10">
    <property type="entry name" value="Cyclin-like"/>
    <property type="match status" value="1"/>
</dbReference>
<dbReference type="EMBL" id="JASNQZ010000012">
    <property type="protein sequence ID" value="KAL0949064.1"/>
    <property type="molecule type" value="Genomic_DNA"/>
</dbReference>
<dbReference type="PANTHER" id="PTHR15615">
    <property type="match status" value="1"/>
</dbReference>
<proteinExistence type="predicted"/>
<evidence type="ECO:0000259" key="2">
    <source>
        <dbReference type="Pfam" id="PF00134"/>
    </source>
</evidence>
<feature type="compositionally biased region" description="Low complexity" evidence="1">
    <location>
        <begin position="244"/>
        <end position="277"/>
    </location>
</feature>
<dbReference type="InterPro" id="IPR006671">
    <property type="entry name" value="Cyclin_N"/>
</dbReference>
<accession>A0ABR3J0E9</accession>
<feature type="compositionally biased region" description="Polar residues" evidence="1">
    <location>
        <begin position="332"/>
        <end position="341"/>
    </location>
</feature>
<dbReference type="InterPro" id="IPR036915">
    <property type="entry name" value="Cyclin-like_sf"/>
</dbReference>
<feature type="domain" description="Cyclin N-terminal" evidence="2">
    <location>
        <begin position="77"/>
        <end position="172"/>
    </location>
</feature>
<evidence type="ECO:0000313" key="4">
    <source>
        <dbReference type="Proteomes" id="UP001556367"/>
    </source>
</evidence>